<dbReference type="Proteomes" id="UP001432027">
    <property type="component" value="Unassembled WGS sequence"/>
</dbReference>
<reference evidence="3" key="1">
    <citation type="submission" date="2023-10" db="EMBL/GenBank/DDBJ databases">
        <title>Genome assembly of Pristionchus species.</title>
        <authorList>
            <person name="Yoshida K."/>
            <person name="Sommer R.J."/>
        </authorList>
    </citation>
    <scope>NUCLEOTIDE SEQUENCE</scope>
    <source>
        <strain evidence="3">RS0144</strain>
    </source>
</reference>
<keyword evidence="1" id="KW-0158">Chromosome</keyword>
<comment type="function">
    <text evidence="1">Telomerase is a ribonucleoprotein enzyme essential for the replication of chromosome termini in most eukaryotes. It elongates telomeres. It is a reverse transcriptase that adds simple sequence repeats to chromosome ends by copying a template sequence within the RNA component of the enzyme.</text>
</comment>
<protein>
    <recommendedName>
        <fullName evidence="1">Telomerase reverse transcriptase</fullName>
        <ecNumber evidence="1">2.7.7.49</ecNumber>
    </recommendedName>
    <alternativeName>
        <fullName evidence="1">Telomerase catalytic subunit</fullName>
    </alternativeName>
</protein>
<dbReference type="SUPFAM" id="SSF56672">
    <property type="entry name" value="DNA/RNA polymerases"/>
    <property type="match status" value="1"/>
</dbReference>
<keyword evidence="1" id="KW-0808">Transferase</keyword>
<dbReference type="PANTHER" id="PTHR12066">
    <property type="entry name" value="TELOMERASE REVERSE TRANSCRIPTASE"/>
    <property type="match status" value="1"/>
</dbReference>
<evidence type="ECO:0000256" key="1">
    <source>
        <dbReference type="RuleBase" id="RU365061"/>
    </source>
</evidence>
<gene>
    <name evidence="3" type="ORF">PENTCL1PPCAC_22123</name>
</gene>
<keyword evidence="1" id="KW-0548">Nucleotidyltransferase</keyword>
<dbReference type="EC" id="2.7.7.49" evidence="1"/>
<dbReference type="InterPro" id="IPR003545">
    <property type="entry name" value="Telomerase_RT"/>
</dbReference>
<dbReference type="GO" id="GO:0070034">
    <property type="term" value="F:telomerase RNA binding"/>
    <property type="evidence" value="ECO:0007669"/>
    <property type="project" value="TreeGrafter"/>
</dbReference>
<keyword evidence="1" id="KW-0479">Metal-binding</keyword>
<proteinExistence type="inferred from homology"/>
<dbReference type="InterPro" id="IPR043502">
    <property type="entry name" value="DNA/RNA_pol_sf"/>
</dbReference>
<keyword evidence="1" id="KW-0539">Nucleus</keyword>
<dbReference type="GO" id="GO:0042162">
    <property type="term" value="F:telomeric DNA binding"/>
    <property type="evidence" value="ECO:0007669"/>
    <property type="project" value="TreeGrafter"/>
</dbReference>
<dbReference type="GO" id="GO:0000781">
    <property type="term" value="C:chromosome, telomeric region"/>
    <property type="evidence" value="ECO:0007669"/>
    <property type="project" value="UniProtKB-SubCell"/>
</dbReference>
<accession>A0AAV5U187</accession>
<evidence type="ECO:0000259" key="2">
    <source>
        <dbReference type="PROSITE" id="PS50878"/>
    </source>
</evidence>
<dbReference type="GO" id="GO:0000333">
    <property type="term" value="C:telomerase catalytic core complex"/>
    <property type="evidence" value="ECO:0007669"/>
    <property type="project" value="TreeGrafter"/>
</dbReference>
<dbReference type="GO" id="GO:0003720">
    <property type="term" value="F:telomerase activity"/>
    <property type="evidence" value="ECO:0007669"/>
    <property type="project" value="InterPro"/>
</dbReference>
<keyword evidence="1" id="KW-0460">Magnesium</keyword>
<sequence>TIPCSLHMDGDSTVIDVVVDKEIGEAIGSERKKLLEDLFKSVKRWKKKEMRDLVKRYSKRYYLKELTLAKVIWNESELTRFLLIVYRDSFPSPLIGEKNSEQLMEFISSQLMASEKAKKGKKKYPPLLKYRFINWLKKLNCEREKRRIVQKISNYIVDYMQSIVKFGFKTITRYNCTEFVPMNQFRHLEKLCFIDYEKRCELTQVDQVGSAFDLKLIPVGSTVRPIVMKEKKKAKDRRRKEKIFLAGLRYHLSRFGVPSETLASCQKTIAAFSCKAKDEIFYLKSDIRKFFPSIDHSVLISLLRGVVQGDCVVATLECDKIVKGRKFLKIRNKGGADLESARKALFSSFNNNFRKLFNKKFTTTNISREHLLKTILSEIRHTVKYKDRVYRVGRGIGQGSIYSSLLGDIYLHERMKRMMMIIPRQSLLLSYADDFLFLSHLRHVVENFHQGILQEEMGIRGNSEKTITNVNGRKCRVLHWCGLTFHTTRFALIRKRSIKK</sequence>
<keyword evidence="1" id="KW-0779">Telomere</keyword>
<keyword evidence="4" id="KW-1185">Reference proteome</keyword>
<feature type="non-terminal residue" evidence="3">
    <location>
        <position position="1"/>
    </location>
</feature>
<keyword evidence="1" id="KW-0695">RNA-directed DNA polymerase</keyword>
<comment type="similarity">
    <text evidence="1">Belongs to the reverse transcriptase family. Telomerase subfamily.</text>
</comment>
<evidence type="ECO:0000313" key="3">
    <source>
        <dbReference type="EMBL" id="GMS99948.1"/>
    </source>
</evidence>
<comment type="catalytic activity">
    <reaction evidence="1">
        <text>DNA(n) + a 2'-deoxyribonucleoside 5'-triphosphate = DNA(n+1) + diphosphate</text>
        <dbReference type="Rhea" id="RHEA:22508"/>
        <dbReference type="Rhea" id="RHEA-COMP:17339"/>
        <dbReference type="Rhea" id="RHEA-COMP:17340"/>
        <dbReference type="ChEBI" id="CHEBI:33019"/>
        <dbReference type="ChEBI" id="CHEBI:61560"/>
        <dbReference type="ChEBI" id="CHEBI:173112"/>
        <dbReference type="EC" id="2.7.7.49"/>
    </reaction>
</comment>
<dbReference type="GO" id="GO:0007004">
    <property type="term" value="P:telomere maintenance via telomerase"/>
    <property type="evidence" value="ECO:0007669"/>
    <property type="project" value="TreeGrafter"/>
</dbReference>
<dbReference type="AlphaFoldDB" id="A0AAV5U187"/>
<dbReference type="PRINTS" id="PR01365">
    <property type="entry name" value="TELOMERASERT"/>
</dbReference>
<dbReference type="EMBL" id="BTSX01000005">
    <property type="protein sequence ID" value="GMS99948.1"/>
    <property type="molecule type" value="Genomic_DNA"/>
</dbReference>
<evidence type="ECO:0000313" key="4">
    <source>
        <dbReference type="Proteomes" id="UP001432027"/>
    </source>
</evidence>
<dbReference type="GO" id="GO:0046872">
    <property type="term" value="F:metal ion binding"/>
    <property type="evidence" value="ECO:0007669"/>
    <property type="project" value="UniProtKB-KW"/>
</dbReference>
<dbReference type="InterPro" id="IPR000477">
    <property type="entry name" value="RT_dom"/>
</dbReference>
<comment type="subcellular location">
    <subcellularLocation>
        <location evidence="1">Nucleus</location>
    </subcellularLocation>
    <subcellularLocation>
        <location evidence="1">Chromosome</location>
        <location evidence="1">Telomere</location>
    </subcellularLocation>
</comment>
<comment type="caution">
    <text evidence="3">The sequence shown here is derived from an EMBL/GenBank/DDBJ whole genome shotgun (WGS) entry which is preliminary data.</text>
</comment>
<dbReference type="PANTHER" id="PTHR12066:SF0">
    <property type="entry name" value="TELOMERASE REVERSE TRANSCRIPTASE"/>
    <property type="match status" value="1"/>
</dbReference>
<dbReference type="PROSITE" id="PS50878">
    <property type="entry name" value="RT_POL"/>
    <property type="match status" value="1"/>
</dbReference>
<feature type="domain" description="Reverse transcriptase" evidence="2">
    <location>
        <begin position="198"/>
        <end position="485"/>
    </location>
</feature>
<name>A0AAV5U187_9BILA</name>
<organism evidence="3 4">
    <name type="scientific">Pristionchus entomophagus</name>
    <dbReference type="NCBI Taxonomy" id="358040"/>
    <lineage>
        <taxon>Eukaryota</taxon>
        <taxon>Metazoa</taxon>
        <taxon>Ecdysozoa</taxon>
        <taxon>Nematoda</taxon>
        <taxon>Chromadorea</taxon>
        <taxon>Rhabditida</taxon>
        <taxon>Rhabditina</taxon>
        <taxon>Diplogasteromorpha</taxon>
        <taxon>Diplogasteroidea</taxon>
        <taxon>Neodiplogasteridae</taxon>
        <taxon>Pristionchus</taxon>
    </lineage>
</organism>